<gene>
    <name evidence="1" type="ORF">NCTC3438_00744</name>
</gene>
<evidence type="ECO:0000313" key="1">
    <source>
        <dbReference type="EMBL" id="VEB22967.1"/>
    </source>
</evidence>
<dbReference type="AlphaFoldDB" id="A0A3S4GXA9"/>
<reference evidence="1 2" key="1">
    <citation type="submission" date="2018-12" db="EMBL/GenBank/DDBJ databases">
        <authorList>
            <consortium name="Pathogen Informatics"/>
        </authorList>
    </citation>
    <scope>NUCLEOTIDE SEQUENCE [LARGE SCALE GENOMIC DNA]</scope>
    <source>
        <strain evidence="1 2">NCTC3438</strain>
    </source>
</reference>
<protein>
    <submittedName>
        <fullName evidence="1">2-keto-3-deoxy-galactonokinase</fullName>
    </submittedName>
</protein>
<dbReference type="InterPro" id="IPR042258">
    <property type="entry name" value="DGOK_N"/>
</dbReference>
<dbReference type="Gene3D" id="3.30.420.310">
    <property type="entry name" value="2-keto-3-deoxy-galactonokinase, C-terminal domain"/>
    <property type="match status" value="1"/>
</dbReference>
<dbReference type="GO" id="GO:0008671">
    <property type="term" value="F:2-dehydro-3-deoxygalactonokinase activity"/>
    <property type="evidence" value="ECO:0007669"/>
    <property type="project" value="InterPro"/>
</dbReference>
<organism evidence="1 2">
    <name type="scientific">Avibacterium volantium</name>
    <name type="common">Pasteurella volantium</name>
    <dbReference type="NCBI Taxonomy" id="762"/>
    <lineage>
        <taxon>Bacteria</taxon>
        <taxon>Pseudomonadati</taxon>
        <taxon>Pseudomonadota</taxon>
        <taxon>Gammaproteobacteria</taxon>
        <taxon>Pasteurellales</taxon>
        <taxon>Pasteurellaceae</taxon>
        <taxon>Avibacterium</taxon>
    </lineage>
</organism>
<keyword evidence="2" id="KW-1185">Reference proteome</keyword>
<dbReference type="GO" id="GO:0034194">
    <property type="term" value="P:D-galactonate catabolic process"/>
    <property type="evidence" value="ECO:0007669"/>
    <property type="project" value="InterPro"/>
</dbReference>
<proteinExistence type="predicted"/>
<name>A0A3S4GXA9_AVIVO</name>
<dbReference type="InterPro" id="IPR007729">
    <property type="entry name" value="DGOK"/>
</dbReference>
<dbReference type="Proteomes" id="UP000268198">
    <property type="component" value="Chromosome"/>
</dbReference>
<dbReference type="InterPro" id="IPR042257">
    <property type="entry name" value="DGOK_C"/>
</dbReference>
<accession>A0A3S4GXA9</accession>
<dbReference type="EMBL" id="LR134167">
    <property type="protein sequence ID" value="VEB22967.1"/>
    <property type="molecule type" value="Genomic_DNA"/>
</dbReference>
<keyword evidence="1" id="KW-0808">Transferase</keyword>
<evidence type="ECO:0000313" key="2">
    <source>
        <dbReference type="Proteomes" id="UP000268198"/>
    </source>
</evidence>
<keyword evidence="1" id="KW-0418">Kinase</keyword>
<dbReference type="Gene3D" id="3.30.420.300">
    <property type="entry name" value="2-keto-3-deoxy-galactonokinase, substrate binding domain"/>
    <property type="match status" value="1"/>
</dbReference>
<sequence>MIAIDWGTTNFRAYHVNHNQVTLLENSNCGIASFDSSGFEKKVEQLFESNRFLLQDKNFIAMSGMVGSNKGWHEVPYAESPVFLDNLPNFIYKFSLFSGTPAFIVPGLSITNKFSLYDVMRGEETQLLGLCNLINDDEFSVILPGTHSKHVYIKDRKVIDFYTMMSGELFSILGEYSILAKDISNRIDCDDSFIKGVEISFSSRPLSNCLFSARTSVLNSSLKREQIKSYLSGIIIGNEIREMSRIKNIYVVGGENISKYYCKALSHLGYKNYFIDGEACFLNGIRFISERVMGDLS</sequence>
<dbReference type="Pfam" id="PF05035">
    <property type="entry name" value="DGOK"/>
    <property type="match status" value="1"/>
</dbReference>
<dbReference type="KEGG" id="avt:NCTC3438_00744"/>